<sequence length="380" mass="41912">MLDERYKVKYGAIADRLGVQRVLLPLSFGVSSLVLFDMIASLLQEQSAMHKGKHGFELIVVHLKDEGMSKTEDFRSLSSKYSPVEIKYIEIDLALYPVESRMKLAVSPEFDVFAKRVNSADSVAELVEKISSRSLKADLLGIVYEEIFNALAAKEKCQTIIYGHSMTRLANEVIALTVKGRGLKIHEAVADRTIVRDNAEIHIIFPLRDILFAEVKAVLKLSDGLSDYAKLSVALGRKLVKNMTVHDLTTQYFDGLDATGYASTASTVVKTAEKLGGPKSEVTDICRICGASIHHDPRTWLRNITVNTAAPLDTEEEKAYAEEYLAQIAEKVTGHDLAACYGCTVTMAGAGESFVWPVRASKDEILEEFVLSDDSGDDEQ</sequence>
<dbReference type="PANTHER" id="PTHR20882">
    <property type="entry name" value="CYTOPLASMIC TRNA 2-THIOLATION PROTEIN 2"/>
    <property type="match status" value="1"/>
</dbReference>
<keyword evidence="3" id="KW-0812">Transmembrane</keyword>
<dbReference type="GO" id="GO:0002143">
    <property type="term" value="P:tRNA wobble position uridine thiolation"/>
    <property type="evidence" value="ECO:0007669"/>
    <property type="project" value="TreeGrafter"/>
</dbReference>
<dbReference type="EMBL" id="CP034456">
    <property type="protein sequence ID" value="QBM86754.1"/>
    <property type="molecule type" value="Genomic_DNA"/>
</dbReference>
<keyword evidence="3" id="KW-0472">Membrane</keyword>
<dbReference type="Gene3D" id="3.40.50.620">
    <property type="entry name" value="HUPs"/>
    <property type="match status" value="1"/>
</dbReference>
<keyword evidence="3" id="KW-1133">Transmembrane helix</keyword>
<dbReference type="AlphaFoldDB" id="A0A4P6XMC5"/>
<feature type="transmembrane region" description="Helical" evidence="3">
    <location>
        <begin position="22"/>
        <end position="43"/>
    </location>
</feature>
<dbReference type="InterPro" id="IPR019407">
    <property type="entry name" value="CTU2"/>
</dbReference>
<dbReference type="SUPFAM" id="SSF52402">
    <property type="entry name" value="Adenine nucleotide alpha hydrolases-like"/>
    <property type="match status" value="1"/>
</dbReference>
<gene>
    <name evidence="4" type="primary">MPUL0A14000</name>
    <name evidence="4" type="ORF">METSCH_A14000</name>
</gene>
<dbReference type="Pfam" id="PF10288">
    <property type="entry name" value="CTU2"/>
    <property type="match status" value="1"/>
</dbReference>
<evidence type="ECO:0000256" key="3">
    <source>
        <dbReference type="SAM" id="Phobius"/>
    </source>
</evidence>
<evidence type="ECO:0000313" key="4">
    <source>
        <dbReference type="EMBL" id="QBM86754.1"/>
    </source>
</evidence>
<protein>
    <submittedName>
        <fullName evidence="4">tRNA 2-thiolation protein 2</fullName>
    </submittedName>
</protein>
<keyword evidence="2" id="KW-0819">tRNA processing</keyword>
<dbReference type="PANTHER" id="PTHR20882:SF14">
    <property type="entry name" value="CYTOPLASMIC TRNA 2-THIOLATION PROTEIN 2"/>
    <property type="match status" value="1"/>
</dbReference>
<dbReference type="GO" id="GO:0016783">
    <property type="term" value="F:sulfurtransferase activity"/>
    <property type="evidence" value="ECO:0007669"/>
    <property type="project" value="TreeGrafter"/>
</dbReference>
<name>A0A4P6XMC5_9ASCO</name>
<dbReference type="GO" id="GO:0000049">
    <property type="term" value="F:tRNA binding"/>
    <property type="evidence" value="ECO:0007669"/>
    <property type="project" value="InterPro"/>
</dbReference>
<accession>A0A4P6XMC5</accession>
<reference evidence="5" key="1">
    <citation type="submission" date="2019-03" db="EMBL/GenBank/DDBJ databases">
        <title>Snf2 controls pulcherriminic acid biosynthesis and connects pigmentation and antifungal activity of the yeast Metschnikowia pulcherrima.</title>
        <authorList>
            <person name="Gore-Lloyd D."/>
            <person name="Sumann I."/>
            <person name="Brachmann A.O."/>
            <person name="Schneeberger K."/>
            <person name="Ortiz-Merino R.A."/>
            <person name="Moreno-Beltran M."/>
            <person name="Schlaefli M."/>
            <person name="Kirner P."/>
            <person name="Santos Kron A."/>
            <person name="Wolfe K.H."/>
            <person name="Piel J."/>
            <person name="Ahrens C.H."/>
            <person name="Henk D."/>
            <person name="Freimoser F.M."/>
        </authorList>
    </citation>
    <scope>NUCLEOTIDE SEQUENCE [LARGE SCALE GENOMIC DNA]</scope>
    <source>
        <strain evidence="5">APC 1.2</strain>
    </source>
</reference>
<dbReference type="GO" id="GO:0005829">
    <property type="term" value="C:cytosol"/>
    <property type="evidence" value="ECO:0007669"/>
    <property type="project" value="TreeGrafter"/>
</dbReference>
<evidence type="ECO:0000256" key="2">
    <source>
        <dbReference type="ARBA" id="ARBA00022694"/>
    </source>
</evidence>
<dbReference type="Proteomes" id="UP000292447">
    <property type="component" value="Chromosome I"/>
</dbReference>
<keyword evidence="5" id="KW-1185">Reference proteome</keyword>
<dbReference type="STRING" id="2163413.A0A4P6XMC5"/>
<dbReference type="InterPro" id="IPR014729">
    <property type="entry name" value="Rossmann-like_a/b/a_fold"/>
</dbReference>
<evidence type="ECO:0000256" key="1">
    <source>
        <dbReference type="ARBA" id="ARBA00022490"/>
    </source>
</evidence>
<evidence type="ECO:0000313" key="5">
    <source>
        <dbReference type="Proteomes" id="UP000292447"/>
    </source>
</evidence>
<organism evidence="4 5">
    <name type="scientific">Metschnikowia aff. pulcherrima</name>
    <dbReference type="NCBI Taxonomy" id="2163413"/>
    <lineage>
        <taxon>Eukaryota</taxon>
        <taxon>Fungi</taxon>
        <taxon>Dikarya</taxon>
        <taxon>Ascomycota</taxon>
        <taxon>Saccharomycotina</taxon>
        <taxon>Pichiomycetes</taxon>
        <taxon>Metschnikowiaceae</taxon>
        <taxon>Metschnikowia</taxon>
    </lineage>
</organism>
<keyword evidence="1" id="KW-0963">Cytoplasm</keyword>
<proteinExistence type="predicted"/>